<dbReference type="EMBL" id="AEPB01000001">
    <property type="protein sequence ID" value="EGA91410.1"/>
    <property type="molecule type" value="Genomic_DNA"/>
</dbReference>
<name>E7RCP5_9BACL</name>
<accession>E7RCP5</accession>
<dbReference type="RefSeq" id="WP_008428037.1">
    <property type="nucleotide sequence ID" value="NZ_AEPB01000001.1"/>
</dbReference>
<sequence>MIIDIILGNNIDTKIWIQELRENGADEVIVVDYDSTEEYEEIDGTSYMTPNYAKNYIGKYDTKNYYKSMYIFPGMLSTMSSLRRSNNDRN</sequence>
<evidence type="ECO:0000313" key="2">
    <source>
        <dbReference type="Proteomes" id="UP000003052"/>
    </source>
</evidence>
<dbReference type="Proteomes" id="UP000003052">
    <property type="component" value="Unassembled WGS sequence"/>
</dbReference>
<dbReference type="eggNOG" id="ENOG502ZN40">
    <property type="taxonomic scope" value="Bacteria"/>
</dbReference>
<evidence type="ECO:0000313" key="1">
    <source>
        <dbReference type="EMBL" id="EGA91410.1"/>
    </source>
</evidence>
<gene>
    <name evidence="1" type="ORF">GPDM_01045</name>
</gene>
<organism evidence="1 2">
    <name type="scientific">Planococcus donghaensis MPA1U2</name>
    <dbReference type="NCBI Taxonomy" id="933115"/>
    <lineage>
        <taxon>Bacteria</taxon>
        <taxon>Bacillati</taxon>
        <taxon>Bacillota</taxon>
        <taxon>Bacilli</taxon>
        <taxon>Bacillales</taxon>
        <taxon>Caryophanaceae</taxon>
        <taxon>Planococcus</taxon>
    </lineage>
</organism>
<comment type="caution">
    <text evidence="1">The sequence shown here is derived from an EMBL/GenBank/DDBJ whole genome shotgun (WGS) entry which is preliminary data.</text>
</comment>
<dbReference type="OrthoDB" id="2428952at2"/>
<reference evidence="1 2" key="1">
    <citation type="journal article" date="2011" name="J. Bacteriol.">
        <title>The Draft Genome of Planococcus donghaensis MPA1U2 Reveals Nonsporulation Pathways Controlled by a Conserved Spo0A Regulon.</title>
        <authorList>
            <person name="Pearson M.D."/>
            <person name="Noller H.F."/>
        </authorList>
    </citation>
    <scope>NUCLEOTIDE SEQUENCE [LARGE SCALE GENOMIC DNA]</scope>
    <source>
        <strain evidence="1 2">MPA1U2</strain>
    </source>
</reference>
<dbReference type="AlphaFoldDB" id="E7RCP5"/>
<protein>
    <submittedName>
        <fullName evidence="1">Uncharacterized protein</fullName>
    </submittedName>
</protein>
<proteinExistence type="predicted"/>